<sequence length="151" mass="16897">MDPEVPASTDINELTLFREAVSNKPLETRLALIRAALAAGFSPNELDRRPRAEGRALDWAICDGRSVNYAVLKQNLPVVELLLEAGADPRLPSRGGSSPIDSLEAWFKQYEIHGETWAEEDLELKPFFEKALEAMKRTRDELNGVNSERCC</sequence>
<proteinExistence type="predicted"/>
<dbReference type="GeneID" id="19146647"/>
<dbReference type="KEGG" id="bze:COCCADRAFT_29897"/>
<dbReference type="HOGENOM" id="CLU_1731141_0_0_1"/>
<name>W6YCP5_COCC2</name>
<dbReference type="SUPFAM" id="SSF48403">
    <property type="entry name" value="Ankyrin repeat"/>
    <property type="match status" value="1"/>
</dbReference>
<dbReference type="OrthoDB" id="3666223at2759"/>
<organism evidence="1 2">
    <name type="scientific">Cochliobolus carbonum (strain 26-R-13)</name>
    <name type="common">Maize leaf spot fungus</name>
    <name type="synonym">Bipolaris zeicola</name>
    <dbReference type="NCBI Taxonomy" id="930089"/>
    <lineage>
        <taxon>Eukaryota</taxon>
        <taxon>Fungi</taxon>
        <taxon>Dikarya</taxon>
        <taxon>Ascomycota</taxon>
        <taxon>Pezizomycotina</taxon>
        <taxon>Dothideomycetes</taxon>
        <taxon>Pleosporomycetidae</taxon>
        <taxon>Pleosporales</taxon>
        <taxon>Pleosporineae</taxon>
        <taxon>Pleosporaceae</taxon>
        <taxon>Bipolaris</taxon>
    </lineage>
</organism>
<reference evidence="1 2" key="1">
    <citation type="journal article" date="2013" name="PLoS Genet.">
        <title>Comparative genome structure, secondary metabolite, and effector coding capacity across Cochliobolus pathogens.</title>
        <authorList>
            <person name="Condon B.J."/>
            <person name="Leng Y."/>
            <person name="Wu D."/>
            <person name="Bushley K.E."/>
            <person name="Ohm R.A."/>
            <person name="Otillar R."/>
            <person name="Martin J."/>
            <person name="Schackwitz W."/>
            <person name="Grimwood J."/>
            <person name="MohdZainudin N."/>
            <person name="Xue C."/>
            <person name="Wang R."/>
            <person name="Manning V.A."/>
            <person name="Dhillon B."/>
            <person name="Tu Z.J."/>
            <person name="Steffenson B.J."/>
            <person name="Salamov A."/>
            <person name="Sun H."/>
            <person name="Lowry S."/>
            <person name="LaButti K."/>
            <person name="Han J."/>
            <person name="Copeland A."/>
            <person name="Lindquist E."/>
            <person name="Barry K."/>
            <person name="Schmutz J."/>
            <person name="Baker S.E."/>
            <person name="Ciuffetti L.M."/>
            <person name="Grigoriev I.V."/>
            <person name="Zhong S."/>
            <person name="Turgeon B.G."/>
        </authorList>
    </citation>
    <scope>NUCLEOTIDE SEQUENCE [LARGE SCALE GENOMIC DNA]</scope>
    <source>
        <strain evidence="1 2">26-R-13</strain>
    </source>
</reference>
<keyword evidence="2" id="KW-1185">Reference proteome</keyword>
<evidence type="ECO:0000313" key="1">
    <source>
        <dbReference type="EMBL" id="EUC28941.1"/>
    </source>
</evidence>
<dbReference type="RefSeq" id="XP_007716751.1">
    <property type="nucleotide sequence ID" value="XM_007718561.1"/>
</dbReference>
<dbReference type="Gene3D" id="1.25.40.20">
    <property type="entry name" value="Ankyrin repeat-containing domain"/>
    <property type="match status" value="1"/>
</dbReference>
<dbReference type="AlphaFoldDB" id="W6YCP5"/>
<gene>
    <name evidence="1" type="ORF">COCCADRAFT_29897</name>
</gene>
<protein>
    <submittedName>
        <fullName evidence="1">Uncharacterized protein</fullName>
    </submittedName>
</protein>
<dbReference type="InterPro" id="IPR036770">
    <property type="entry name" value="Ankyrin_rpt-contain_sf"/>
</dbReference>
<dbReference type="EMBL" id="KI964777">
    <property type="protein sequence ID" value="EUC28941.1"/>
    <property type="molecule type" value="Genomic_DNA"/>
</dbReference>
<evidence type="ECO:0000313" key="2">
    <source>
        <dbReference type="Proteomes" id="UP000053841"/>
    </source>
</evidence>
<dbReference type="Proteomes" id="UP000053841">
    <property type="component" value="Unassembled WGS sequence"/>
</dbReference>
<accession>W6YCP5</accession>